<organism evidence="1 2">
    <name type="scientific">Elysia crispata</name>
    <name type="common">lettuce slug</name>
    <dbReference type="NCBI Taxonomy" id="231223"/>
    <lineage>
        <taxon>Eukaryota</taxon>
        <taxon>Metazoa</taxon>
        <taxon>Spiralia</taxon>
        <taxon>Lophotrochozoa</taxon>
        <taxon>Mollusca</taxon>
        <taxon>Gastropoda</taxon>
        <taxon>Heterobranchia</taxon>
        <taxon>Euthyneura</taxon>
        <taxon>Panpulmonata</taxon>
        <taxon>Sacoglossa</taxon>
        <taxon>Placobranchoidea</taxon>
        <taxon>Plakobranchidae</taxon>
        <taxon>Elysia</taxon>
    </lineage>
</organism>
<keyword evidence="2" id="KW-1185">Reference proteome</keyword>
<protein>
    <recommendedName>
        <fullName evidence="3">HAT C-terminal dimerisation domain-containing protein</fullName>
    </recommendedName>
</protein>
<comment type="caution">
    <text evidence="1">The sequence shown here is derived from an EMBL/GenBank/DDBJ whole genome shotgun (WGS) entry which is preliminary data.</text>
</comment>
<gene>
    <name evidence="1" type="ORF">RRG08_062251</name>
</gene>
<dbReference type="Proteomes" id="UP001283361">
    <property type="component" value="Unassembled WGS sequence"/>
</dbReference>
<name>A0AAE0YHT3_9GAST</name>
<dbReference type="EMBL" id="JAWDGP010006253">
    <property type="protein sequence ID" value="KAK3744601.1"/>
    <property type="molecule type" value="Genomic_DNA"/>
</dbReference>
<dbReference type="PANTHER" id="PTHR45913">
    <property type="entry name" value="EPM2A-INTERACTING PROTEIN 1"/>
    <property type="match status" value="1"/>
</dbReference>
<evidence type="ECO:0000313" key="2">
    <source>
        <dbReference type="Proteomes" id="UP001283361"/>
    </source>
</evidence>
<dbReference type="PANTHER" id="PTHR45913:SF5">
    <property type="entry name" value="GENERAL TRANSCRIPTION FACTOR II-I REPEAT DOMAIN-CONTAINING PROTEIN 2A-LIKE PROTEIN"/>
    <property type="match status" value="1"/>
</dbReference>
<accession>A0AAE0YHT3</accession>
<evidence type="ECO:0008006" key="3">
    <source>
        <dbReference type="Google" id="ProtNLM"/>
    </source>
</evidence>
<sequence>MAIIYHRRNGKLDQQKWIEKLARQQKVLVKSTLAQKSSTHASFMVAYHIAKHSKPFSDGEFIKKCMLDVADQVCPEKRQKFEEVSLSRRTLARRIETIGENLTSQLKGLVPSFQLFSLALDESADVDDTAQLLIFVRGISENLEITEELLSMESMKDTTTKGDIFECVENAFCTMELPWQKMEVLCKNVLDMRHVVDPVVKIVNFIRARCLNHRQYTKLLEDRASDHSGVPYHTAVRWMSLSQNITTYFATLATMAQPMMPTDKYTNIISALDNEFGSRFANFQKLADEFDILSSPFTADFEKAPDLVQLELIDLQCDSTLKEKFQSESIDKFYASLNASKFVNLRKMAMKLIVLFGSTYICEQTFSIMNINKTKLHSNLTDVHLQSLLKISTSNMLPELKQLTDKFERPQMSH</sequence>
<reference evidence="1" key="1">
    <citation type="journal article" date="2023" name="G3 (Bethesda)">
        <title>A reference genome for the long-term kleptoplast-retaining sea slug Elysia crispata morphotype clarki.</title>
        <authorList>
            <person name="Eastman K.E."/>
            <person name="Pendleton A.L."/>
            <person name="Shaikh M.A."/>
            <person name="Suttiyut T."/>
            <person name="Ogas R."/>
            <person name="Tomko P."/>
            <person name="Gavelis G."/>
            <person name="Widhalm J.R."/>
            <person name="Wisecaver J.H."/>
        </authorList>
    </citation>
    <scope>NUCLEOTIDE SEQUENCE</scope>
    <source>
        <strain evidence="1">ECLA1</strain>
    </source>
</reference>
<evidence type="ECO:0000313" key="1">
    <source>
        <dbReference type="EMBL" id="KAK3744601.1"/>
    </source>
</evidence>
<proteinExistence type="predicted"/>
<dbReference type="AlphaFoldDB" id="A0AAE0YHT3"/>